<gene>
    <name evidence="1" type="ORF">HNQ64_002191</name>
</gene>
<evidence type="ECO:0000313" key="1">
    <source>
        <dbReference type="EMBL" id="MBB5037933.1"/>
    </source>
</evidence>
<evidence type="ECO:0000313" key="2">
    <source>
        <dbReference type="Proteomes" id="UP000534294"/>
    </source>
</evidence>
<protein>
    <recommendedName>
        <fullName evidence="3">DUF1501 domain-containing protein</fullName>
    </recommendedName>
</protein>
<comment type="caution">
    <text evidence="1">The sequence shown here is derived from an EMBL/GenBank/DDBJ whole genome shotgun (WGS) entry which is preliminary data.</text>
</comment>
<dbReference type="SUPFAM" id="SSF53649">
    <property type="entry name" value="Alkaline phosphatase-like"/>
    <property type="match status" value="1"/>
</dbReference>
<dbReference type="PANTHER" id="PTHR43737">
    <property type="entry name" value="BLL7424 PROTEIN"/>
    <property type="match status" value="1"/>
</dbReference>
<organism evidence="1 2">
    <name type="scientific">Prosthecobacter dejongeii</name>
    <dbReference type="NCBI Taxonomy" id="48465"/>
    <lineage>
        <taxon>Bacteria</taxon>
        <taxon>Pseudomonadati</taxon>
        <taxon>Verrucomicrobiota</taxon>
        <taxon>Verrucomicrobiia</taxon>
        <taxon>Verrucomicrobiales</taxon>
        <taxon>Verrucomicrobiaceae</taxon>
        <taxon>Prosthecobacter</taxon>
    </lineage>
</organism>
<dbReference type="Proteomes" id="UP000534294">
    <property type="component" value="Unassembled WGS sequence"/>
</dbReference>
<keyword evidence="2" id="KW-1185">Reference proteome</keyword>
<dbReference type="Pfam" id="PF07394">
    <property type="entry name" value="DUF1501"/>
    <property type="match status" value="1"/>
</dbReference>
<dbReference type="PROSITE" id="PS51318">
    <property type="entry name" value="TAT"/>
    <property type="match status" value="1"/>
</dbReference>
<accession>A0A7W7YKM0</accession>
<dbReference type="InterPro" id="IPR010869">
    <property type="entry name" value="DUF1501"/>
</dbReference>
<dbReference type="EMBL" id="JACHIF010000004">
    <property type="protein sequence ID" value="MBB5037933.1"/>
    <property type="molecule type" value="Genomic_DNA"/>
</dbReference>
<reference evidence="1 2" key="1">
    <citation type="submission" date="2020-08" db="EMBL/GenBank/DDBJ databases">
        <title>Genomic Encyclopedia of Type Strains, Phase IV (KMG-IV): sequencing the most valuable type-strain genomes for metagenomic binning, comparative biology and taxonomic classification.</title>
        <authorList>
            <person name="Goeker M."/>
        </authorList>
    </citation>
    <scope>NUCLEOTIDE SEQUENCE [LARGE SCALE GENOMIC DNA]</scope>
    <source>
        <strain evidence="1 2">DSM 12251</strain>
    </source>
</reference>
<dbReference type="RefSeq" id="WP_343075890.1">
    <property type="nucleotide sequence ID" value="NZ_JACHIF010000004.1"/>
</dbReference>
<dbReference type="InterPro" id="IPR006311">
    <property type="entry name" value="TAT_signal"/>
</dbReference>
<dbReference type="AlphaFoldDB" id="A0A7W7YKM0"/>
<dbReference type="PANTHER" id="PTHR43737:SF1">
    <property type="entry name" value="DUF1501 DOMAIN-CONTAINING PROTEIN"/>
    <property type="match status" value="1"/>
</dbReference>
<dbReference type="InterPro" id="IPR017850">
    <property type="entry name" value="Alkaline_phosphatase_core_sf"/>
</dbReference>
<name>A0A7W7YKM0_9BACT</name>
<proteinExistence type="predicted"/>
<sequence>MNSGSHYNCAGVGRRDFLQIGFGAIGGVAFSDILAMRAQAAQARGKASPDEINCILVWLDGGPSHYETFDPKPDAPREIRGEFKSIPTSVPGVHFCETMPKLAKCFDKFTVLRSLCHKDPNHGGGNHYLMTGTPTPVPVGCGAFVSFHPSFGSMVSHERGVRGGLPGYMSLPSVTRSGGPNFLGAQHAPFVIGGDPSSKSFRVRDLAIPQDISEGRALSRNSLRASLDNLKRINHKAAEDPTVGFDQFYQQGMELVTSDTAQAAFELSKEPEATRKLYGENDFGQRLLLARRLAEVGVSFTVAYWGGWDHHRDIFKTFKDGYAAKLDQGLSGLITDLDQRGMLDSTLVICLGEFGRTPKVNKDSGRDHWPGAMSVVMAGAGIPGGQIIGATDPKGYYAAENIYSPEDFAVSLYTKLGIDPHQVLHSNTGRPVQLVNGGKPIKELFA</sequence>
<evidence type="ECO:0008006" key="3">
    <source>
        <dbReference type="Google" id="ProtNLM"/>
    </source>
</evidence>